<evidence type="ECO:0000259" key="11">
    <source>
        <dbReference type="PROSITE" id="PS50011"/>
    </source>
</evidence>
<keyword evidence="2" id="KW-0723">Serine/threonine-protein kinase</keyword>
<evidence type="ECO:0000256" key="9">
    <source>
        <dbReference type="PROSITE-ProRule" id="PRU10141"/>
    </source>
</evidence>
<comment type="catalytic activity">
    <reaction evidence="7">
        <text>L-threonyl-[protein] + ATP = O-phospho-L-threonyl-[protein] + ADP + H(+)</text>
        <dbReference type="Rhea" id="RHEA:46608"/>
        <dbReference type="Rhea" id="RHEA-COMP:11060"/>
        <dbReference type="Rhea" id="RHEA-COMP:11605"/>
        <dbReference type="ChEBI" id="CHEBI:15378"/>
        <dbReference type="ChEBI" id="CHEBI:30013"/>
        <dbReference type="ChEBI" id="CHEBI:30616"/>
        <dbReference type="ChEBI" id="CHEBI:61977"/>
        <dbReference type="ChEBI" id="CHEBI:456216"/>
        <dbReference type="EC" id="2.7.11.1"/>
    </reaction>
</comment>
<evidence type="ECO:0000313" key="12">
    <source>
        <dbReference type="EMBL" id="KAF2235187.1"/>
    </source>
</evidence>
<gene>
    <name evidence="12" type="ORF">EV356DRAFT_431084</name>
</gene>
<dbReference type="GO" id="GO:0004674">
    <property type="term" value="F:protein serine/threonine kinase activity"/>
    <property type="evidence" value="ECO:0007669"/>
    <property type="project" value="UniProtKB-KW"/>
</dbReference>
<keyword evidence="4 9" id="KW-0547">Nucleotide-binding</keyword>
<evidence type="ECO:0000256" key="2">
    <source>
        <dbReference type="ARBA" id="ARBA00022527"/>
    </source>
</evidence>
<sequence>SGSKTVGNSPAGSPGLFTPTASPVRAHASHFEEDGYYSTPYLHFTHMQAPKETHVADVDVDPVSGRKIINEYEILDELGRGAHGKVKLGRSLTTSTFVAIKIVERYAKKRRLGKLGNTEDKVKKEVAILKKARHPNIVALLEVIDDPARKKVYIVLEWVQRGEITWRTRCPKALALLEARRYLRHSPEELLDAELHDDLIYVPCLSFAAARVAFRDTVLGIEYLHYQGIIHRDIKPPNLLQTVDHHIKISDFGVSYLGRPIHDDGTDDSETDVQDVKFDEARELAKTVGTAAFYAPELCHTDPDVESPPVTAQIDVWALGVTLFCLIFARTPFVDNEFVIMKNIAEKDVYIPTKRLKPIEPEASSRPSSQVGFTPFLNTKRRQEYERAYEDLDEDLYDLLRRLFIKDPSRRITLTEVKHHPWVLRD</sequence>
<accession>A0A6A6HAX9</accession>
<keyword evidence="5 12" id="KW-0418">Kinase</keyword>
<dbReference type="PANTHER" id="PTHR43895:SF152">
    <property type="entry name" value="SERINE_THREONINE-PROTEIN KINASE TOS3"/>
    <property type="match status" value="1"/>
</dbReference>
<evidence type="ECO:0000256" key="4">
    <source>
        <dbReference type="ARBA" id="ARBA00022741"/>
    </source>
</evidence>
<feature type="region of interest" description="Disordered" evidence="10">
    <location>
        <begin position="1"/>
        <end position="22"/>
    </location>
</feature>
<dbReference type="AlphaFoldDB" id="A0A6A6HAX9"/>
<dbReference type="GO" id="GO:0005524">
    <property type="term" value="F:ATP binding"/>
    <property type="evidence" value="ECO:0007669"/>
    <property type="project" value="UniProtKB-UniRule"/>
</dbReference>
<keyword evidence="13" id="KW-1185">Reference proteome</keyword>
<comment type="catalytic activity">
    <reaction evidence="8">
        <text>L-seryl-[protein] + ATP = O-phospho-L-seryl-[protein] + ADP + H(+)</text>
        <dbReference type="Rhea" id="RHEA:17989"/>
        <dbReference type="Rhea" id="RHEA-COMP:9863"/>
        <dbReference type="Rhea" id="RHEA-COMP:11604"/>
        <dbReference type="ChEBI" id="CHEBI:15378"/>
        <dbReference type="ChEBI" id="CHEBI:29999"/>
        <dbReference type="ChEBI" id="CHEBI:30616"/>
        <dbReference type="ChEBI" id="CHEBI:83421"/>
        <dbReference type="ChEBI" id="CHEBI:456216"/>
        <dbReference type="EC" id="2.7.11.1"/>
    </reaction>
</comment>
<dbReference type="FunFam" id="3.30.200.20:FF:000206">
    <property type="entry name" value="Serine/threonine-protein kinase Ssp1"/>
    <property type="match status" value="1"/>
</dbReference>
<organism evidence="12 13">
    <name type="scientific">Viridothelium virens</name>
    <name type="common">Speckled blister lichen</name>
    <name type="synonym">Trypethelium virens</name>
    <dbReference type="NCBI Taxonomy" id="1048519"/>
    <lineage>
        <taxon>Eukaryota</taxon>
        <taxon>Fungi</taxon>
        <taxon>Dikarya</taxon>
        <taxon>Ascomycota</taxon>
        <taxon>Pezizomycotina</taxon>
        <taxon>Dothideomycetes</taxon>
        <taxon>Dothideomycetes incertae sedis</taxon>
        <taxon>Trypetheliales</taxon>
        <taxon>Trypetheliaceae</taxon>
        <taxon>Viridothelium</taxon>
    </lineage>
</organism>
<dbReference type="GO" id="GO:0007165">
    <property type="term" value="P:signal transduction"/>
    <property type="evidence" value="ECO:0007669"/>
    <property type="project" value="TreeGrafter"/>
</dbReference>
<feature type="domain" description="Protein kinase" evidence="11">
    <location>
        <begin position="72"/>
        <end position="423"/>
    </location>
</feature>
<dbReference type="SMART" id="SM00220">
    <property type="entry name" value="S_TKc"/>
    <property type="match status" value="1"/>
</dbReference>
<name>A0A6A6HAX9_VIRVR</name>
<evidence type="ECO:0000256" key="1">
    <source>
        <dbReference type="ARBA" id="ARBA00012513"/>
    </source>
</evidence>
<dbReference type="SUPFAM" id="SSF56112">
    <property type="entry name" value="Protein kinase-like (PK-like)"/>
    <property type="match status" value="1"/>
</dbReference>
<evidence type="ECO:0000313" key="13">
    <source>
        <dbReference type="Proteomes" id="UP000800092"/>
    </source>
</evidence>
<feature type="binding site" evidence="9">
    <location>
        <position position="109"/>
    </location>
    <ligand>
        <name>ATP</name>
        <dbReference type="ChEBI" id="CHEBI:30616"/>
    </ligand>
</feature>
<keyword evidence="6 9" id="KW-0067">ATP-binding</keyword>
<dbReference type="CDD" id="cd14008">
    <property type="entry name" value="STKc_LKB1_CaMKK"/>
    <property type="match status" value="1"/>
</dbReference>
<reference evidence="12" key="1">
    <citation type="journal article" date="2020" name="Stud. Mycol.">
        <title>101 Dothideomycetes genomes: a test case for predicting lifestyles and emergence of pathogens.</title>
        <authorList>
            <person name="Haridas S."/>
            <person name="Albert R."/>
            <person name="Binder M."/>
            <person name="Bloem J."/>
            <person name="Labutti K."/>
            <person name="Salamov A."/>
            <person name="Andreopoulos B."/>
            <person name="Baker S."/>
            <person name="Barry K."/>
            <person name="Bills G."/>
            <person name="Bluhm B."/>
            <person name="Cannon C."/>
            <person name="Castanera R."/>
            <person name="Culley D."/>
            <person name="Daum C."/>
            <person name="Ezra D."/>
            <person name="Gonzalez J."/>
            <person name="Henrissat B."/>
            <person name="Kuo A."/>
            <person name="Liang C."/>
            <person name="Lipzen A."/>
            <person name="Lutzoni F."/>
            <person name="Magnuson J."/>
            <person name="Mondo S."/>
            <person name="Nolan M."/>
            <person name="Ohm R."/>
            <person name="Pangilinan J."/>
            <person name="Park H.-J."/>
            <person name="Ramirez L."/>
            <person name="Alfaro M."/>
            <person name="Sun H."/>
            <person name="Tritt A."/>
            <person name="Yoshinaga Y."/>
            <person name="Zwiers L.-H."/>
            <person name="Turgeon B."/>
            <person name="Goodwin S."/>
            <person name="Spatafora J."/>
            <person name="Crous P."/>
            <person name="Grigoriev I."/>
        </authorList>
    </citation>
    <scope>NUCLEOTIDE SEQUENCE</scope>
    <source>
        <strain evidence="12">Tuck. ex Michener</strain>
    </source>
</reference>
<dbReference type="PANTHER" id="PTHR43895">
    <property type="entry name" value="CALCIUM/CALMODULIN-DEPENDENT PROTEIN KINASE KINASE-RELATED"/>
    <property type="match status" value="1"/>
</dbReference>
<dbReference type="Pfam" id="PF00069">
    <property type="entry name" value="Pkinase"/>
    <property type="match status" value="1"/>
</dbReference>
<dbReference type="FunFam" id="1.10.510.10:FF:000614">
    <property type="entry name" value="Serine/threonine protein kinase, putative"/>
    <property type="match status" value="1"/>
</dbReference>
<dbReference type="EMBL" id="ML991793">
    <property type="protein sequence ID" value="KAF2235187.1"/>
    <property type="molecule type" value="Genomic_DNA"/>
</dbReference>
<evidence type="ECO:0000256" key="5">
    <source>
        <dbReference type="ARBA" id="ARBA00022777"/>
    </source>
</evidence>
<feature type="non-terminal residue" evidence="12">
    <location>
        <position position="426"/>
    </location>
</feature>
<dbReference type="GO" id="GO:0001558">
    <property type="term" value="P:regulation of cell growth"/>
    <property type="evidence" value="ECO:0007669"/>
    <property type="project" value="UniProtKB-ARBA"/>
</dbReference>
<feature type="compositionally biased region" description="Polar residues" evidence="10">
    <location>
        <begin position="1"/>
        <end position="11"/>
    </location>
</feature>
<proteinExistence type="predicted"/>
<evidence type="ECO:0000256" key="8">
    <source>
        <dbReference type="ARBA" id="ARBA00048679"/>
    </source>
</evidence>
<dbReference type="GO" id="GO:0042149">
    <property type="term" value="P:cellular response to glucose starvation"/>
    <property type="evidence" value="ECO:0007669"/>
    <property type="project" value="UniProtKB-ARBA"/>
</dbReference>
<evidence type="ECO:0000256" key="10">
    <source>
        <dbReference type="SAM" id="MobiDB-lite"/>
    </source>
</evidence>
<dbReference type="OrthoDB" id="68483at2759"/>
<dbReference type="EC" id="2.7.11.1" evidence="1"/>
<dbReference type="PROSITE" id="PS50011">
    <property type="entry name" value="PROTEIN_KINASE_DOM"/>
    <property type="match status" value="1"/>
</dbReference>
<dbReference type="Proteomes" id="UP000800092">
    <property type="component" value="Unassembled WGS sequence"/>
</dbReference>
<dbReference type="PROSITE" id="PS00107">
    <property type="entry name" value="PROTEIN_KINASE_ATP"/>
    <property type="match status" value="1"/>
</dbReference>
<keyword evidence="3" id="KW-0808">Transferase</keyword>
<evidence type="ECO:0000256" key="7">
    <source>
        <dbReference type="ARBA" id="ARBA00047899"/>
    </source>
</evidence>
<dbReference type="InterPro" id="IPR017441">
    <property type="entry name" value="Protein_kinase_ATP_BS"/>
</dbReference>
<feature type="non-terminal residue" evidence="12">
    <location>
        <position position="1"/>
    </location>
</feature>
<dbReference type="Gene3D" id="3.30.200.20">
    <property type="entry name" value="Phosphorylase Kinase, domain 1"/>
    <property type="match status" value="1"/>
</dbReference>
<dbReference type="InterPro" id="IPR000719">
    <property type="entry name" value="Prot_kinase_dom"/>
</dbReference>
<dbReference type="Gene3D" id="1.10.510.10">
    <property type="entry name" value="Transferase(Phosphotransferase) domain 1"/>
    <property type="match status" value="1"/>
</dbReference>
<protein>
    <recommendedName>
        <fullName evidence="1">non-specific serine/threonine protein kinase</fullName>
        <ecNumber evidence="1">2.7.11.1</ecNumber>
    </recommendedName>
</protein>
<dbReference type="InterPro" id="IPR011009">
    <property type="entry name" value="Kinase-like_dom_sf"/>
</dbReference>
<evidence type="ECO:0000256" key="3">
    <source>
        <dbReference type="ARBA" id="ARBA00022679"/>
    </source>
</evidence>
<evidence type="ECO:0000256" key="6">
    <source>
        <dbReference type="ARBA" id="ARBA00022840"/>
    </source>
</evidence>